<evidence type="ECO:0000256" key="1">
    <source>
        <dbReference type="SAM" id="MobiDB-lite"/>
    </source>
</evidence>
<evidence type="ECO:0000313" key="4">
    <source>
        <dbReference type="Proteomes" id="UP000510869"/>
    </source>
</evidence>
<sequence>MGSGDSSTTRTDGSRSGQAAVVVVLVLLCSSLLVSVLSIVDPVVAAGAVVVPTGLAIALLWRWAVSGDSTAVREAGDDDGSNVWNAIPSDQYDGRHAESGGLARGEQERALRDIQQQADELSDEPSQK</sequence>
<protein>
    <submittedName>
        <fullName evidence="3">Uncharacterized protein</fullName>
    </submittedName>
</protein>
<feature type="transmembrane region" description="Helical" evidence="2">
    <location>
        <begin position="46"/>
        <end position="65"/>
    </location>
</feature>
<dbReference type="GeneID" id="56143533"/>
<dbReference type="AlphaFoldDB" id="A0A7D6CNA7"/>
<keyword evidence="2" id="KW-0472">Membrane</keyword>
<proteinExistence type="predicted"/>
<dbReference type="OrthoDB" id="306439at2157"/>
<keyword evidence="2" id="KW-1133">Transmembrane helix</keyword>
<evidence type="ECO:0000256" key="2">
    <source>
        <dbReference type="SAM" id="Phobius"/>
    </source>
</evidence>
<feature type="region of interest" description="Disordered" evidence="1">
    <location>
        <begin position="74"/>
        <end position="128"/>
    </location>
</feature>
<dbReference type="EMBL" id="CP059154">
    <property type="protein sequence ID" value="QLK24450.1"/>
    <property type="molecule type" value="Genomic_DNA"/>
</dbReference>
<dbReference type="KEGG" id="nay:HYG81_09970"/>
<dbReference type="RefSeq" id="WP_180839535.1">
    <property type="nucleotide sequence ID" value="NZ_CP059154.1"/>
</dbReference>
<accession>A0A7D6CNA7</accession>
<keyword evidence="4" id="KW-1185">Reference proteome</keyword>
<feature type="transmembrane region" description="Helical" evidence="2">
    <location>
        <begin position="20"/>
        <end position="40"/>
    </location>
</feature>
<dbReference type="Proteomes" id="UP000510869">
    <property type="component" value="Chromosome"/>
</dbReference>
<evidence type="ECO:0000313" key="3">
    <source>
        <dbReference type="EMBL" id="QLK24450.1"/>
    </source>
</evidence>
<name>A0A7D6CNA7_9EURY</name>
<organism evidence="3 4">
    <name type="scientific">Natrinema zhouii</name>
    <dbReference type="NCBI Taxonomy" id="1710539"/>
    <lineage>
        <taxon>Archaea</taxon>
        <taxon>Methanobacteriati</taxon>
        <taxon>Methanobacteriota</taxon>
        <taxon>Stenosarchaea group</taxon>
        <taxon>Halobacteria</taxon>
        <taxon>Halobacteriales</taxon>
        <taxon>Natrialbaceae</taxon>
        <taxon>Natrinema</taxon>
    </lineage>
</organism>
<gene>
    <name evidence="3" type="ORF">HYG81_09970</name>
</gene>
<reference evidence="3 4" key="1">
    <citation type="submission" date="2020-07" db="EMBL/GenBank/DDBJ databases">
        <title>Natrinema (YPL30) sp. nov. and Haloterrigena xxxxxx (YPL8) sp. nov., isolated from a salt mine.</title>
        <authorList>
            <person name="Cui H."/>
        </authorList>
    </citation>
    <scope>NUCLEOTIDE SEQUENCE [LARGE SCALE GENOMIC DNA]</scope>
    <source>
        <strain evidence="3 4">YPL13</strain>
    </source>
</reference>
<keyword evidence="2" id="KW-0812">Transmembrane</keyword>